<keyword evidence="2" id="KW-1185">Reference proteome</keyword>
<dbReference type="EMBL" id="CP116967">
    <property type="protein sequence ID" value="WNM59540.1"/>
    <property type="molecule type" value="Genomic_DNA"/>
</dbReference>
<dbReference type="Proteomes" id="UP001302719">
    <property type="component" value="Chromosome"/>
</dbReference>
<dbReference type="RefSeq" id="WP_312646309.1">
    <property type="nucleotide sequence ID" value="NZ_CP116967.1"/>
</dbReference>
<organism evidence="1 2">
    <name type="scientific">Candidatus Nitrospira allomarina</name>
    <dbReference type="NCBI Taxonomy" id="3020900"/>
    <lineage>
        <taxon>Bacteria</taxon>
        <taxon>Pseudomonadati</taxon>
        <taxon>Nitrospirota</taxon>
        <taxon>Nitrospiria</taxon>
        <taxon>Nitrospirales</taxon>
        <taxon>Nitrospiraceae</taxon>
        <taxon>Nitrospira</taxon>
    </lineage>
</organism>
<proteinExistence type="predicted"/>
<evidence type="ECO:0000313" key="1">
    <source>
        <dbReference type="EMBL" id="WNM59540.1"/>
    </source>
</evidence>
<gene>
    <name evidence="1" type="ORF">PP769_07225</name>
</gene>
<reference evidence="1 2" key="1">
    <citation type="submission" date="2023-01" db="EMBL/GenBank/DDBJ databases">
        <title>Cultivation and genomic characterization of new, ubiquitous marine nitrite-oxidizing bacteria from the Nitrospirales.</title>
        <authorList>
            <person name="Mueller A.J."/>
            <person name="Daebeler A."/>
            <person name="Herbold C.W."/>
            <person name="Kirkegaard R.H."/>
            <person name="Daims H."/>
        </authorList>
    </citation>
    <scope>NUCLEOTIDE SEQUENCE [LARGE SCALE GENOMIC DNA]</scope>
    <source>
        <strain evidence="1 2">VA</strain>
    </source>
</reference>
<name>A0AA96GGA5_9BACT</name>
<dbReference type="AlphaFoldDB" id="A0AA96GGA5"/>
<accession>A0AA96GGA5</accession>
<evidence type="ECO:0000313" key="2">
    <source>
        <dbReference type="Proteomes" id="UP001302719"/>
    </source>
</evidence>
<protein>
    <submittedName>
        <fullName evidence="1">Uncharacterized protein</fullName>
    </submittedName>
</protein>
<dbReference type="KEGG" id="nall:PP769_07225"/>
<sequence length="86" mass="9992">MAPNHTAHKPMRPVGWTEEWESWLQICLMNLIGFGWQSLIMANVQAGDPIHAMFCDSFPMTSRPLPNDRTKDGIPDYFFLHPFKWS</sequence>